<sequence length="94" mass="10600">MAVTANIHEAKTTLSKLIERALAGEEVVIAKAGRPLVRLNPIQPEESPKRKREFGRMRDEIHLADDWDSPETNEEIARMFYESEISPGDPSPTD</sequence>
<evidence type="ECO:0000313" key="3">
    <source>
        <dbReference type="Proteomes" id="UP001055429"/>
    </source>
</evidence>
<dbReference type="SUPFAM" id="SSF143120">
    <property type="entry name" value="YefM-like"/>
    <property type="match status" value="1"/>
</dbReference>
<dbReference type="Gene3D" id="3.40.1620.10">
    <property type="entry name" value="YefM-like domain"/>
    <property type="match status" value="1"/>
</dbReference>
<dbReference type="NCBIfam" id="TIGR01552">
    <property type="entry name" value="phd_fam"/>
    <property type="match status" value="1"/>
</dbReference>
<organism evidence="2 3">
    <name type="scientific">Brevundimonas albigilva</name>
    <dbReference type="NCBI Taxonomy" id="1312364"/>
    <lineage>
        <taxon>Bacteria</taxon>
        <taxon>Pseudomonadati</taxon>
        <taxon>Pseudomonadota</taxon>
        <taxon>Alphaproteobacteria</taxon>
        <taxon>Caulobacterales</taxon>
        <taxon>Caulobacteraceae</taxon>
        <taxon>Brevundimonas</taxon>
    </lineage>
</organism>
<dbReference type="EMBL" id="CP097649">
    <property type="protein sequence ID" value="URI15681.1"/>
    <property type="molecule type" value="Genomic_DNA"/>
</dbReference>
<dbReference type="PANTHER" id="PTHR35377">
    <property type="entry name" value="ANTITOXIN VAPB49-RELATED-RELATED"/>
    <property type="match status" value="1"/>
</dbReference>
<name>A0ABY4SPD5_9CAUL</name>
<proteinExistence type="inferred from homology"/>
<dbReference type="InterPro" id="IPR036165">
    <property type="entry name" value="YefM-like_sf"/>
</dbReference>
<dbReference type="Proteomes" id="UP001055429">
    <property type="component" value="Chromosome"/>
</dbReference>
<protein>
    <submittedName>
        <fullName evidence="2">Type II toxin-antitoxin system prevent-host-death family antitoxin</fullName>
    </submittedName>
</protein>
<evidence type="ECO:0000256" key="1">
    <source>
        <dbReference type="ARBA" id="ARBA00009981"/>
    </source>
</evidence>
<dbReference type="PANTHER" id="PTHR35377:SF4">
    <property type="entry name" value="PREVENT-HOST-DEATH FAMILY PROTEIN"/>
    <property type="match status" value="1"/>
</dbReference>
<dbReference type="InterPro" id="IPR051416">
    <property type="entry name" value="phD-YefM_TA_antitoxins"/>
</dbReference>
<keyword evidence="3" id="KW-1185">Reference proteome</keyword>
<evidence type="ECO:0000313" key="2">
    <source>
        <dbReference type="EMBL" id="URI15681.1"/>
    </source>
</evidence>
<gene>
    <name evidence="2" type="ORF">M8231_01400</name>
</gene>
<accession>A0ABY4SPD5</accession>
<dbReference type="RefSeq" id="WP_249751498.1">
    <property type="nucleotide sequence ID" value="NZ_CP097298.1"/>
</dbReference>
<reference evidence="2" key="1">
    <citation type="submission" date="2022-05" db="EMBL/GenBank/DDBJ databases">
        <title>Brevundimonas albigilva TT17 genome sequence.</title>
        <authorList>
            <person name="Lee K."/>
            <person name="Son H."/>
        </authorList>
    </citation>
    <scope>NUCLEOTIDE SEQUENCE</scope>
    <source>
        <strain evidence="2">TT17</strain>
    </source>
</reference>
<comment type="similarity">
    <text evidence="1">Belongs to the phD/YefM antitoxin family.</text>
</comment>